<proteinExistence type="predicted"/>
<comment type="caution">
    <text evidence="2">The sequence shown here is derived from an EMBL/GenBank/DDBJ whole genome shotgun (WGS) entry which is preliminary data.</text>
</comment>
<evidence type="ECO:0000256" key="1">
    <source>
        <dbReference type="SAM" id="MobiDB-lite"/>
    </source>
</evidence>
<protein>
    <submittedName>
        <fullName evidence="2">Uncharacterized protein</fullName>
    </submittedName>
</protein>
<reference evidence="2 3" key="1">
    <citation type="submission" date="2020-04" db="EMBL/GenBank/DDBJ databases">
        <title>Draft genome of Pyxidicoccus fallax type strain.</title>
        <authorList>
            <person name="Whitworth D.E."/>
        </authorList>
    </citation>
    <scope>NUCLEOTIDE SEQUENCE [LARGE SCALE GENOMIC DNA]</scope>
    <source>
        <strain evidence="2 3">DSM 14698</strain>
    </source>
</reference>
<feature type="region of interest" description="Disordered" evidence="1">
    <location>
        <begin position="1"/>
        <end position="20"/>
    </location>
</feature>
<dbReference type="Proteomes" id="UP000518300">
    <property type="component" value="Unassembled WGS sequence"/>
</dbReference>
<feature type="region of interest" description="Disordered" evidence="1">
    <location>
        <begin position="45"/>
        <end position="66"/>
    </location>
</feature>
<evidence type="ECO:0000313" key="3">
    <source>
        <dbReference type="Proteomes" id="UP000518300"/>
    </source>
</evidence>
<dbReference type="EMBL" id="JABBJJ010000186">
    <property type="protein sequence ID" value="NMO19475.1"/>
    <property type="molecule type" value="Genomic_DNA"/>
</dbReference>
<dbReference type="AlphaFoldDB" id="A0A848LNP0"/>
<sequence>MSTPATSEKKTPPGSVSTPAPVTVFLKPCFGITVQSNTLGVAVSAGAQPVDTPEPSQSRAVDESMP</sequence>
<gene>
    <name evidence="2" type="ORF">HG543_32065</name>
</gene>
<organism evidence="2 3">
    <name type="scientific">Pyxidicoccus fallax</name>
    <dbReference type="NCBI Taxonomy" id="394095"/>
    <lineage>
        <taxon>Bacteria</taxon>
        <taxon>Pseudomonadati</taxon>
        <taxon>Myxococcota</taxon>
        <taxon>Myxococcia</taxon>
        <taxon>Myxococcales</taxon>
        <taxon>Cystobacterineae</taxon>
        <taxon>Myxococcaceae</taxon>
        <taxon>Pyxidicoccus</taxon>
    </lineage>
</organism>
<name>A0A848LNP0_9BACT</name>
<accession>A0A848LNP0</accession>
<evidence type="ECO:0000313" key="2">
    <source>
        <dbReference type="EMBL" id="NMO19475.1"/>
    </source>
</evidence>
<keyword evidence="3" id="KW-1185">Reference proteome</keyword>